<comment type="caution">
    <text evidence="1">The sequence shown here is derived from an EMBL/GenBank/DDBJ whole genome shotgun (WGS) entry which is preliminary data.</text>
</comment>
<proteinExistence type="predicted"/>
<dbReference type="RefSeq" id="WP_144641771.1">
    <property type="nucleotide sequence ID" value="NZ_BNAX01000005.1"/>
</dbReference>
<gene>
    <name evidence="1" type="ORF">FNH06_22035</name>
</gene>
<reference evidence="1 2" key="1">
    <citation type="submission" date="2019-07" db="EMBL/GenBank/DDBJ databases">
        <title>New species of Amycolatopsis and Streptomyces.</title>
        <authorList>
            <person name="Duangmal K."/>
            <person name="Teo W.F.A."/>
            <person name="Lipun K."/>
        </authorList>
    </citation>
    <scope>NUCLEOTIDE SEQUENCE [LARGE SCALE GENOMIC DNA]</scope>
    <source>
        <strain evidence="1 2">JCM 30562</strain>
    </source>
</reference>
<organism evidence="1 2">
    <name type="scientific">Amycolatopsis acidiphila</name>
    <dbReference type="NCBI Taxonomy" id="715473"/>
    <lineage>
        <taxon>Bacteria</taxon>
        <taxon>Bacillati</taxon>
        <taxon>Actinomycetota</taxon>
        <taxon>Actinomycetes</taxon>
        <taxon>Pseudonocardiales</taxon>
        <taxon>Pseudonocardiaceae</taxon>
        <taxon>Amycolatopsis</taxon>
    </lineage>
</organism>
<protein>
    <submittedName>
        <fullName evidence="1">Uncharacterized protein</fullName>
    </submittedName>
</protein>
<evidence type="ECO:0000313" key="1">
    <source>
        <dbReference type="EMBL" id="TVT20003.1"/>
    </source>
</evidence>
<dbReference type="EMBL" id="VJZA01000040">
    <property type="protein sequence ID" value="TVT20003.1"/>
    <property type="molecule type" value="Genomic_DNA"/>
</dbReference>
<sequence length="67" mass="7028">MDLKADRSAGLLLVPGAFLEEGQDVGRVAAELARTLRDLASWLGLRDVVTGDRGALSQPLAAALARL</sequence>
<dbReference type="AlphaFoldDB" id="A0A558A6V5"/>
<keyword evidence="2" id="KW-1185">Reference proteome</keyword>
<accession>A0A558A6V5</accession>
<dbReference type="Proteomes" id="UP000318578">
    <property type="component" value="Unassembled WGS sequence"/>
</dbReference>
<evidence type="ECO:0000313" key="2">
    <source>
        <dbReference type="Proteomes" id="UP000318578"/>
    </source>
</evidence>
<name>A0A558A6V5_9PSEU</name>